<organism evidence="2 3">
    <name type="scientific">Arthrobacter echini</name>
    <dbReference type="NCBI Taxonomy" id="1529066"/>
    <lineage>
        <taxon>Bacteria</taxon>
        <taxon>Bacillati</taxon>
        <taxon>Actinomycetota</taxon>
        <taxon>Actinomycetes</taxon>
        <taxon>Micrococcales</taxon>
        <taxon>Micrococcaceae</taxon>
        <taxon>Arthrobacter</taxon>
    </lineage>
</organism>
<dbReference type="AlphaFoldDB" id="A0A4V3Z5Z2"/>
<dbReference type="OrthoDB" id="582586at2"/>
<protein>
    <submittedName>
        <fullName evidence="2">Nuclear transport factor 2 family protein</fullName>
    </submittedName>
</protein>
<dbReference type="SUPFAM" id="SSF54427">
    <property type="entry name" value="NTF2-like"/>
    <property type="match status" value="1"/>
</dbReference>
<comment type="caution">
    <text evidence="2">The sequence shown here is derived from an EMBL/GenBank/DDBJ whole genome shotgun (WGS) entry which is preliminary data.</text>
</comment>
<reference evidence="2 3" key="1">
    <citation type="submission" date="2019-04" db="EMBL/GenBank/DDBJ databases">
        <authorList>
            <person name="Liu Q."/>
            <person name="Xin Y.-H."/>
        </authorList>
    </citation>
    <scope>NUCLEOTIDE SEQUENCE [LARGE SCALE GENOMIC DNA]</scope>
    <source>
        <strain evidence="2 3">AM23</strain>
    </source>
</reference>
<proteinExistence type="predicted"/>
<evidence type="ECO:0000313" key="3">
    <source>
        <dbReference type="Proteomes" id="UP000305233"/>
    </source>
</evidence>
<accession>A0A4V3Z5Z2</accession>
<name>A0A4V3Z5Z2_9MICC</name>
<dbReference type="InterPro" id="IPR032710">
    <property type="entry name" value="NTF2-like_dom_sf"/>
</dbReference>
<dbReference type="Gene3D" id="3.10.450.50">
    <property type="match status" value="1"/>
</dbReference>
<gene>
    <name evidence="2" type="ORF">E8P82_00810</name>
</gene>
<dbReference type="RefSeq" id="WP_136452591.1">
    <property type="nucleotide sequence ID" value="NZ_SSWH01000001.1"/>
</dbReference>
<evidence type="ECO:0000259" key="1">
    <source>
        <dbReference type="Pfam" id="PF14534"/>
    </source>
</evidence>
<feature type="domain" description="DUF4440" evidence="1">
    <location>
        <begin position="9"/>
        <end position="109"/>
    </location>
</feature>
<sequence length="123" mass="13086">MPGLDHDALVALERAGWDALCASTGGGFYGDLMLSEGLMVLVNGAVLNRDAVVASLDQAPAWDRYELSDERLVPIGPGAAALVYGAEAYRGDEDPFEALMVSTYVLVDGSPRLALYQQTPTPR</sequence>
<dbReference type="EMBL" id="SSWH01000001">
    <property type="protein sequence ID" value="THJ68489.1"/>
    <property type="molecule type" value="Genomic_DNA"/>
</dbReference>
<dbReference type="Proteomes" id="UP000305233">
    <property type="component" value="Unassembled WGS sequence"/>
</dbReference>
<dbReference type="Pfam" id="PF14534">
    <property type="entry name" value="DUF4440"/>
    <property type="match status" value="1"/>
</dbReference>
<dbReference type="InterPro" id="IPR027843">
    <property type="entry name" value="DUF4440"/>
</dbReference>
<keyword evidence="3" id="KW-1185">Reference proteome</keyword>
<evidence type="ECO:0000313" key="2">
    <source>
        <dbReference type="EMBL" id="THJ68489.1"/>
    </source>
</evidence>